<feature type="domain" description="DUF3645" evidence="8">
    <location>
        <begin position="198"/>
        <end position="230"/>
    </location>
</feature>
<evidence type="ECO:0000313" key="10">
    <source>
        <dbReference type="Proteomes" id="UP000030671"/>
    </source>
</evidence>
<evidence type="ECO:0000259" key="7">
    <source>
        <dbReference type="Pfam" id="PF12340"/>
    </source>
</evidence>
<dbReference type="EC" id="3.4.19.12" evidence="2"/>
<keyword evidence="4" id="KW-0833">Ubl conjugation pathway</keyword>
<keyword evidence="3" id="KW-0645">Protease</keyword>
<evidence type="ECO:0000256" key="4">
    <source>
        <dbReference type="ARBA" id="ARBA00022786"/>
    </source>
</evidence>
<feature type="domain" description="DUF3638" evidence="7">
    <location>
        <begin position="12"/>
        <end position="83"/>
    </location>
</feature>
<evidence type="ECO:0000259" key="8">
    <source>
        <dbReference type="Pfam" id="PF12359"/>
    </source>
</evidence>
<reference evidence="9 10" key="1">
    <citation type="journal article" date="2012" name="New Phytol.">
        <title>Insight into trade-off between wood decay and parasitism from the genome of a fungal forest pathogen.</title>
        <authorList>
            <person name="Olson A."/>
            <person name="Aerts A."/>
            <person name="Asiegbu F."/>
            <person name="Belbahri L."/>
            <person name="Bouzid O."/>
            <person name="Broberg A."/>
            <person name="Canback B."/>
            <person name="Coutinho P.M."/>
            <person name="Cullen D."/>
            <person name="Dalman K."/>
            <person name="Deflorio G."/>
            <person name="van Diepen L.T."/>
            <person name="Dunand C."/>
            <person name="Duplessis S."/>
            <person name="Durling M."/>
            <person name="Gonthier P."/>
            <person name="Grimwood J."/>
            <person name="Fossdal C.G."/>
            <person name="Hansson D."/>
            <person name="Henrissat B."/>
            <person name="Hietala A."/>
            <person name="Himmelstrand K."/>
            <person name="Hoffmeister D."/>
            <person name="Hogberg N."/>
            <person name="James T.Y."/>
            <person name="Karlsson M."/>
            <person name="Kohler A."/>
            <person name="Kues U."/>
            <person name="Lee Y.H."/>
            <person name="Lin Y.C."/>
            <person name="Lind M."/>
            <person name="Lindquist E."/>
            <person name="Lombard V."/>
            <person name="Lucas S."/>
            <person name="Lunden K."/>
            <person name="Morin E."/>
            <person name="Murat C."/>
            <person name="Park J."/>
            <person name="Raffaello T."/>
            <person name="Rouze P."/>
            <person name="Salamov A."/>
            <person name="Schmutz J."/>
            <person name="Solheim H."/>
            <person name="Stahlberg J."/>
            <person name="Velez H."/>
            <person name="de Vries R.P."/>
            <person name="Wiebenga A."/>
            <person name="Woodward S."/>
            <person name="Yakovlev I."/>
            <person name="Garbelotto M."/>
            <person name="Martin F."/>
            <person name="Grigoriev I.V."/>
            <person name="Stenlid J."/>
        </authorList>
    </citation>
    <scope>NUCLEOTIDE SEQUENCE [LARGE SCALE GENOMIC DNA]</scope>
    <source>
        <strain evidence="9 10">TC 32-1</strain>
    </source>
</reference>
<keyword evidence="6" id="KW-0788">Thiol protease</keyword>
<evidence type="ECO:0000256" key="6">
    <source>
        <dbReference type="ARBA" id="ARBA00022807"/>
    </source>
</evidence>
<evidence type="ECO:0000256" key="2">
    <source>
        <dbReference type="ARBA" id="ARBA00012759"/>
    </source>
</evidence>
<gene>
    <name evidence="9" type="ORF">HETIRDRAFT_423187</name>
</gene>
<keyword evidence="10" id="KW-1185">Reference proteome</keyword>
<dbReference type="PANTHER" id="PTHR13367">
    <property type="entry name" value="UBIQUITIN THIOESTERASE"/>
    <property type="match status" value="1"/>
</dbReference>
<evidence type="ECO:0000256" key="3">
    <source>
        <dbReference type="ARBA" id="ARBA00022670"/>
    </source>
</evidence>
<keyword evidence="5" id="KW-0378">Hydrolase</keyword>
<dbReference type="GO" id="GO:0006508">
    <property type="term" value="P:proteolysis"/>
    <property type="evidence" value="ECO:0007669"/>
    <property type="project" value="UniProtKB-KW"/>
</dbReference>
<dbReference type="eggNOG" id="ENOG502QUFK">
    <property type="taxonomic scope" value="Eukaryota"/>
</dbReference>
<dbReference type="HOGENOM" id="CLU_519330_0_0_1"/>
<dbReference type="InterPro" id="IPR022105">
    <property type="entry name" value="DUF3645"/>
</dbReference>
<dbReference type="OrthoDB" id="3182339at2759"/>
<dbReference type="Proteomes" id="UP000030671">
    <property type="component" value="Unassembled WGS sequence"/>
</dbReference>
<evidence type="ECO:0000256" key="5">
    <source>
        <dbReference type="ARBA" id="ARBA00022801"/>
    </source>
</evidence>
<dbReference type="InParanoid" id="W4JRM7"/>
<evidence type="ECO:0000313" key="9">
    <source>
        <dbReference type="EMBL" id="ETW75526.1"/>
    </source>
</evidence>
<dbReference type="GO" id="GO:0004843">
    <property type="term" value="F:cysteine-type deubiquitinase activity"/>
    <property type="evidence" value="ECO:0007669"/>
    <property type="project" value="UniProtKB-EC"/>
</dbReference>
<dbReference type="KEGG" id="hir:HETIRDRAFT_423187"/>
<dbReference type="Pfam" id="PF12359">
    <property type="entry name" value="DUF3645"/>
    <property type="match status" value="1"/>
</dbReference>
<protein>
    <recommendedName>
        <fullName evidence="2">ubiquitinyl hydrolase 1</fullName>
        <ecNumber evidence="2">3.4.19.12</ecNumber>
    </recommendedName>
</protein>
<name>W4JRM7_HETIT</name>
<accession>W4JRM7</accession>
<dbReference type="InterPro" id="IPR022099">
    <property type="entry name" value="DUF3638"/>
</dbReference>
<dbReference type="RefSeq" id="XP_009552932.1">
    <property type="nucleotide sequence ID" value="XM_009554637.1"/>
</dbReference>
<organism evidence="9 10">
    <name type="scientific">Heterobasidion irregulare (strain TC 32-1)</name>
    <dbReference type="NCBI Taxonomy" id="747525"/>
    <lineage>
        <taxon>Eukaryota</taxon>
        <taxon>Fungi</taxon>
        <taxon>Dikarya</taxon>
        <taxon>Basidiomycota</taxon>
        <taxon>Agaricomycotina</taxon>
        <taxon>Agaricomycetes</taxon>
        <taxon>Russulales</taxon>
        <taxon>Bondarzewiaceae</taxon>
        <taxon>Heterobasidion</taxon>
        <taxon>Heterobasidion annosum species complex</taxon>
    </lineage>
</organism>
<dbReference type="EMBL" id="KI925466">
    <property type="protein sequence ID" value="ETW75526.1"/>
    <property type="molecule type" value="Genomic_DNA"/>
</dbReference>
<dbReference type="PANTHER" id="PTHR13367:SF33">
    <property type="entry name" value="P-LOOP CONTAINING NUCLEOSIDE TRIPHOSPHATE HYDROLASE PROTEIN"/>
    <property type="match status" value="1"/>
</dbReference>
<dbReference type="InterPro" id="IPR051346">
    <property type="entry name" value="OTU_Deubiquitinase"/>
</dbReference>
<dbReference type="Pfam" id="PF12340">
    <property type="entry name" value="DUF3638"/>
    <property type="match status" value="1"/>
</dbReference>
<proteinExistence type="predicted"/>
<comment type="catalytic activity">
    <reaction evidence="1">
        <text>Thiol-dependent hydrolysis of ester, thioester, amide, peptide and isopeptide bonds formed by the C-terminal Gly of ubiquitin (a 76-residue protein attached to proteins as an intracellular targeting signal).</text>
        <dbReference type="EC" id="3.4.19.12"/>
    </reaction>
</comment>
<evidence type="ECO:0000256" key="1">
    <source>
        <dbReference type="ARBA" id="ARBA00000707"/>
    </source>
</evidence>
<dbReference type="AlphaFoldDB" id="W4JRM7"/>
<dbReference type="GeneID" id="20673879"/>
<dbReference type="STRING" id="747525.W4JRM7"/>
<sequence length="496" mass="56118">MGLDRLFSAKDVGQKTAAQALIDTQNWLHTNSRDLLDESDELLHIRYQLIYTMGQQKPLENHPDRWTTIQQVFSLVKHIAVTLKQEFPEEMELNMGSENSFPVIRIVGASASKALVSTIDRMALDGEIPNLGLALLPATARAATFRFLTEVNVDQQEYLVVEDHCSGSDIWKGLLLLRGHILLYVLKDKRWRVDYGLDPSRSLFAVPYRAKDVSSPRAEFGHPDVAILLTCPSYYHGGQSDHQLHQSFQLLYQGDNPALEYEVWIHCGDKILLSLRRLDGVNTQDKGQFKHSIFPALCRNHGFSGTNDNRYLLPTSIEQRDPVQQLSTNAQVLMYLLQPENDYYCCTHGSDDKPCSATDFLETLVHQMPEIRVLLDVGAQMLELQNRELASHWLSLRTDVSAAVFFDEADHLIVLTLDGMTESFISSPFNRQLDKCIVYLDDAHTRGTDLRLPKNIRAVVTLGPKVTKDRLIQGCMRMRKLGNGQSVMFFCATGGR</sequence>